<evidence type="ECO:0000259" key="6">
    <source>
        <dbReference type="SMART" id="SM00475"/>
    </source>
</evidence>
<dbReference type="InterPro" id="IPR020045">
    <property type="entry name" value="DNA_polI_H3TH"/>
</dbReference>
<feature type="domain" description="5'-3' exonuclease" evidence="6">
    <location>
        <begin position="3"/>
        <end position="261"/>
    </location>
</feature>
<keyword evidence="2" id="KW-0378">Hydrolase</keyword>
<evidence type="ECO:0000256" key="3">
    <source>
        <dbReference type="ARBA" id="ARBA00023125"/>
    </source>
</evidence>
<dbReference type="InterPro" id="IPR020046">
    <property type="entry name" value="5-3_exonucl_a-hlix_arch_N"/>
</dbReference>
<dbReference type="RefSeq" id="WP_045433893.1">
    <property type="nucleotide sequence ID" value="NZ_AP014631.1"/>
</dbReference>
<dbReference type="Gene3D" id="3.40.50.1010">
    <property type="entry name" value="5'-nuclease"/>
    <property type="match status" value="1"/>
</dbReference>
<dbReference type="Pfam" id="PF02739">
    <property type="entry name" value="5_3_exonuc_N"/>
    <property type="match status" value="1"/>
</dbReference>
<protein>
    <recommendedName>
        <fullName evidence="5">5'-3' exonuclease</fullName>
    </recommendedName>
</protein>
<evidence type="ECO:0000313" key="8">
    <source>
        <dbReference type="Proteomes" id="UP000031641"/>
    </source>
</evidence>
<accession>A0A077L9B2</accession>
<dbReference type="InterPro" id="IPR029060">
    <property type="entry name" value="PIN-like_dom_sf"/>
</dbReference>
<evidence type="ECO:0000256" key="5">
    <source>
        <dbReference type="ARBA" id="ARBA00050026"/>
    </source>
</evidence>
<dbReference type="InterPro" id="IPR036279">
    <property type="entry name" value="5-3_exonuclease_C_sf"/>
</dbReference>
<dbReference type="EMBL" id="AP014631">
    <property type="protein sequence ID" value="BAP39623.1"/>
    <property type="molecule type" value="Genomic_DNA"/>
</dbReference>
<keyword evidence="1" id="KW-0540">Nuclease</keyword>
<evidence type="ECO:0000256" key="2">
    <source>
        <dbReference type="ARBA" id="ARBA00022801"/>
    </source>
</evidence>
<comment type="function">
    <text evidence="4">5'-3' exonuclease acting preferentially on double-stranded DNA.</text>
</comment>
<keyword evidence="3" id="KW-0238">DNA-binding</keyword>
<gene>
    <name evidence="7" type="primary">exo</name>
    <name evidence="7" type="ORF">MCAN360_0498</name>
</gene>
<dbReference type="OrthoDB" id="9806424at2"/>
<evidence type="ECO:0000313" key="7">
    <source>
        <dbReference type="EMBL" id="BAP39623.1"/>
    </source>
</evidence>
<dbReference type="PANTHER" id="PTHR42646:SF2">
    <property type="entry name" value="5'-3' EXONUCLEASE FAMILY PROTEIN"/>
    <property type="match status" value="1"/>
</dbReference>
<dbReference type="SMART" id="SM00475">
    <property type="entry name" value="53EXOc"/>
    <property type="match status" value="1"/>
</dbReference>
<sequence>MKNKILIIDGTYLAYRSFFAMNTKVYLTNNEGKQTNTTYLFLKTILNLFASYKPTHIFIAFDSKEKTFRHKMYNEYKSGRIKMPDEFYEQINLTRTILSYLKIENIDKVGFEADDLIAKICKTHENEEKIIFSADQDLNQLIDKKTSIIKKHKNEIILLTKNNFKEIYDFEPYQVIDYKAIVGDSSDNFFGVKGIGPKTACKLLSEYKNLENIYNNLINIKETIAKKFIEYKENAFRDQKIARLVTDFELNNIELENLDINNIKVDDETIKILDNYQLYSIKNALLKFKK</sequence>
<dbReference type="KEGG" id="mcan:MCAN360_0498"/>
<dbReference type="GO" id="GO:0017108">
    <property type="term" value="F:5'-flap endonuclease activity"/>
    <property type="evidence" value="ECO:0007669"/>
    <property type="project" value="InterPro"/>
</dbReference>
<dbReference type="Pfam" id="PF01367">
    <property type="entry name" value="5_3_exonuc"/>
    <property type="match status" value="1"/>
</dbReference>
<evidence type="ECO:0000256" key="1">
    <source>
        <dbReference type="ARBA" id="ARBA00022722"/>
    </source>
</evidence>
<dbReference type="SUPFAM" id="SSF47807">
    <property type="entry name" value="5' to 3' exonuclease, C-terminal subdomain"/>
    <property type="match status" value="1"/>
</dbReference>
<name>A0A077L9B2_9BACT</name>
<dbReference type="SMART" id="SM00279">
    <property type="entry name" value="HhH2"/>
    <property type="match status" value="1"/>
</dbReference>
<dbReference type="CDD" id="cd09859">
    <property type="entry name" value="PIN_53EXO"/>
    <property type="match status" value="1"/>
</dbReference>
<dbReference type="Gene3D" id="1.10.150.20">
    <property type="entry name" value="5' to 3' exonuclease, C-terminal subdomain"/>
    <property type="match status" value="1"/>
</dbReference>
<proteinExistence type="predicted"/>
<evidence type="ECO:0000256" key="4">
    <source>
        <dbReference type="ARBA" id="ARBA00049957"/>
    </source>
</evidence>
<dbReference type="InterPro" id="IPR002421">
    <property type="entry name" value="5-3_exonuclease"/>
</dbReference>
<keyword evidence="8" id="KW-1185">Reference proteome</keyword>
<dbReference type="GO" id="GO:0003677">
    <property type="term" value="F:DNA binding"/>
    <property type="evidence" value="ECO:0007669"/>
    <property type="project" value="UniProtKB-KW"/>
</dbReference>
<dbReference type="InterPro" id="IPR008918">
    <property type="entry name" value="HhH2"/>
</dbReference>
<organism evidence="7 8">
    <name type="scientific">Metamycoplasma canadense</name>
    <dbReference type="NCBI Taxonomy" id="29554"/>
    <lineage>
        <taxon>Bacteria</taxon>
        <taxon>Bacillati</taxon>
        <taxon>Mycoplasmatota</taxon>
        <taxon>Mycoplasmoidales</taxon>
        <taxon>Metamycoplasmataceae</taxon>
        <taxon>Metamycoplasma</taxon>
    </lineage>
</organism>
<reference evidence="8" key="1">
    <citation type="journal article" date="2014" name="Genome Announc.">
        <title>Complete Genome Sequence of Mycoplasma canadense Strain HAZ 360_1 from Bovine Mastitic Milk in Japan.</title>
        <authorList>
            <person name="Hata E."/>
        </authorList>
    </citation>
    <scope>NUCLEOTIDE SEQUENCE [LARGE SCALE GENOMIC DNA]</scope>
    <source>
        <strain evidence="8">HAZ360_1</strain>
    </source>
</reference>
<dbReference type="CDD" id="cd09898">
    <property type="entry name" value="H3TH_53EXO"/>
    <property type="match status" value="1"/>
</dbReference>
<dbReference type="AlphaFoldDB" id="A0A077L9B2"/>
<dbReference type="Proteomes" id="UP000031641">
    <property type="component" value="Chromosome"/>
</dbReference>
<dbReference type="FunFam" id="1.10.150.20:FF:000003">
    <property type="entry name" value="DNA polymerase I"/>
    <property type="match status" value="1"/>
</dbReference>
<dbReference type="GO" id="GO:0033567">
    <property type="term" value="P:DNA replication, Okazaki fragment processing"/>
    <property type="evidence" value="ECO:0007669"/>
    <property type="project" value="InterPro"/>
</dbReference>
<dbReference type="HOGENOM" id="CLU_004675_1_5_14"/>
<dbReference type="STRING" id="29554.MCAN360_0498"/>
<dbReference type="SUPFAM" id="SSF88723">
    <property type="entry name" value="PIN domain-like"/>
    <property type="match status" value="1"/>
</dbReference>
<dbReference type="PANTHER" id="PTHR42646">
    <property type="entry name" value="FLAP ENDONUCLEASE XNI"/>
    <property type="match status" value="1"/>
</dbReference>
<dbReference type="InterPro" id="IPR038969">
    <property type="entry name" value="FEN"/>
</dbReference>
<keyword evidence="7" id="KW-0269">Exonuclease</keyword>
<dbReference type="GO" id="GO:0008409">
    <property type="term" value="F:5'-3' exonuclease activity"/>
    <property type="evidence" value="ECO:0007669"/>
    <property type="project" value="InterPro"/>
</dbReference>